<dbReference type="PRINTS" id="PR00039">
    <property type="entry name" value="HTHLYSR"/>
</dbReference>
<dbReference type="CDD" id="cd05466">
    <property type="entry name" value="PBP2_LTTR_substrate"/>
    <property type="match status" value="1"/>
</dbReference>
<keyword evidence="3" id="KW-0238">DNA-binding</keyword>
<dbReference type="EMBL" id="JBITYG010000011">
    <property type="protein sequence ID" value="MFI9105186.1"/>
    <property type="molecule type" value="Genomic_DNA"/>
</dbReference>
<keyword evidence="4" id="KW-0804">Transcription</keyword>
<reference evidence="6 7" key="1">
    <citation type="submission" date="2024-10" db="EMBL/GenBank/DDBJ databases">
        <title>The Natural Products Discovery Center: Release of the First 8490 Sequenced Strains for Exploring Actinobacteria Biosynthetic Diversity.</title>
        <authorList>
            <person name="Kalkreuter E."/>
            <person name="Kautsar S.A."/>
            <person name="Yang D."/>
            <person name="Bader C.D."/>
            <person name="Teijaro C.N."/>
            <person name="Fluegel L."/>
            <person name="Davis C.M."/>
            <person name="Simpson J.R."/>
            <person name="Lauterbach L."/>
            <person name="Steele A.D."/>
            <person name="Gui C."/>
            <person name="Meng S."/>
            <person name="Li G."/>
            <person name="Viehrig K."/>
            <person name="Ye F."/>
            <person name="Su P."/>
            <person name="Kiefer A.F."/>
            <person name="Nichols A."/>
            <person name="Cepeda A.J."/>
            <person name="Yan W."/>
            <person name="Fan B."/>
            <person name="Jiang Y."/>
            <person name="Adhikari A."/>
            <person name="Zheng C.-J."/>
            <person name="Schuster L."/>
            <person name="Cowan T.M."/>
            <person name="Smanski M.J."/>
            <person name="Chevrette M.G."/>
            <person name="De Carvalho L.P.S."/>
            <person name="Shen B."/>
        </authorList>
    </citation>
    <scope>NUCLEOTIDE SEQUENCE [LARGE SCALE GENOMIC DNA]</scope>
    <source>
        <strain evidence="6 7">NPDC053399</strain>
    </source>
</reference>
<dbReference type="SUPFAM" id="SSF53850">
    <property type="entry name" value="Periplasmic binding protein-like II"/>
    <property type="match status" value="1"/>
</dbReference>
<gene>
    <name evidence="6" type="ORF">ACIGXA_32225</name>
</gene>
<evidence type="ECO:0000313" key="7">
    <source>
        <dbReference type="Proteomes" id="UP001614394"/>
    </source>
</evidence>
<evidence type="ECO:0000256" key="1">
    <source>
        <dbReference type="ARBA" id="ARBA00009437"/>
    </source>
</evidence>
<dbReference type="InterPro" id="IPR036388">
    <property type="entry name" value="WH-like_DNA-bd_sf"/>
</dbReference>
<dbReference type="Proteomes" id="UP001614394">
    <property type="component" value="Unassembled WGS sequence"/>
</dbReference>
<evidence type="ECO:0000313" key="6">
    <source>
        <dbReference type="EMBL" id="MFI9105186.1"/>
    </source>
</evidence>
<comment type="caution">
    <text evidence="6">The sequence shown here is derived from an EMBL/GenBank/DDBJ whole genome shotgun (WGS) entry which is preliminary data.</text>
</comment>
<accession>A0ABW8CFG7</accession>
<proteinExistence type="inferred from homology"/>
<comment type="similarity">
    <text evidence="1">Belongs to the LysR transcriptional regulatory family.</text>
</comment>
<keyword evidence="7" id="KW-1185">Reference proteome</keyword>
<dbReference type="SUPFAM" id="SSF46785">
    <property type="entry name" value="Winged helix' DNA-binding domain"/>
    <property type="match status" value="1"/>
</dbReference>
<evidence type="ECO:0000256" key="2">
    <source>
        <dbReference type="ARBA" id="ARBA00023015"/>
    </source>
</evidence>
<dbReference type="PANTHER" id="PTHR30346:SF29">
    <property type="entry name" value="LYSR SUBSTRATE-BINDING"/>
    <property type="match status" value="1"/>
</dbReference>
<evidence type="ECO:0000259" key="5">
    <source>
        <dbReference type="PROSITE" id="PS50931"/>
    </source>
</evidence>
<dbReference type="InterPro" id="IPR000847">
    <property type="entry name" value="LysR_HTH_N"/>
</dbReference>
<dbReference type="Pfam" id="PF03466">
    <property type="entry name" value="LysR_substrate"/>
    <property type="match status" value="1"/>
</dbReference>
<feature type="domain" description="HTH lysR-type" evidence="5">
    <location>
        <begin position="1"/>
        <end position="58"/>
    </location>
</feature>
<dbReference type="InterPro" id="IPR036390">
    <property type="entry name" value="WH_DNA-bd_sf"/>
</dbReference>
<dbReference type="PROSITE" id="PS50931">
    <property type="entry name" value="HTH_LYSR"/>
    <property type="match status" value="1"/>
</dbReference>
<dbReference type="InterPro" id="IPR005119">
    <property type="entry name" value="LysR_subst-bd"/>
</dbReference>
<name>A0ABW8CFG7_9ACTN</name>
<protein>
    <submittedName>
        <fullName evidence="6">LysR family transcriptional regulator</fullName>
    </submittedName>
</protein>
<keyword evidence="2" id="KW-0805">Transcription regulation</keyword>
<dbReference type="Pfam" id="PF00126">
    <property type="entry name" value="HTH_1"/>
    <property type="match status" value="1"/>
</dbReference>
<evidence type="ECO:0000256" key="3">
    <source>
        <dbReference type="ARBA" id="ARBA00023125"/>
    </source>
</evidence>
<dbReference type="Gene3D" id="1.10.10.10">
    <property type="entry name" value="Winged helix-like DNA-binding domain superfamily/Winged helix DNA-binding domain"/>
    <property type="match status" value="1"/>
</dbReference>
<organism evidence="6 7">
    <name type="scientific">Streptomyces fildesensis</name>
    <dbReference type="NCBI Taxonomy" id="375757"/>
    <lineage>
        <taxon>Bacteria</taxon>
        <taxon>Bacillati</taxon>
        <taxon>Actinomycetota</taxon>
        <taxon>Actinomycetes</taxon>
        <taxon>Kitasatosporales</taxon>
        <taxon>Streptomycetaceae</taxon>
        <taxon>Streptomyces</taxon>
    </lineage>
</organism>
<evidence type="ECO:0000256" key="4">
    <source>
        <dbReference type="ARBA" id="ARBA00023163"/>
    </source>
</evidence>
<dbReference type="PANTHER" id="PTHR30346">
    <property type="entry name" value="TRANSCRIPTIONAL DUAL REGULATOR HCAR-RELATED"/>
    <property type="match status" value="1"/>
</dbReference>
<sequence length="295" mass="32391">MQLHQLQYFAAVADLRHFTRAAESVHVAQPSLSQQIRALERELGAELFHRARGHITLTDAGEVLLPLARRILADAETARHEVQEVAQLRRGRVRLGAPPSLCASLVPDVLKDFHRRYPGVDLVVHEDGSQDLVRVLAAGELDLALIITPLPVQAPALATEELLREELVAVSAPSDPAPVRRARLRIEDLRGRPMVMFRRGYDLREYTLAACRAAGFEPAFSVEGGEMDAVLGFVRAGLGLAVVPSMVAERSGLRITPFAAPGLHRTISVAHRSDVSPPRAARELRRILLDATRAR</sequence>
<dbReference type="Gene3D" id="3.40.190.290">
    <property type="match status" value="1"/>
</dbReference>
<dbReference type="RefSeq" id="WP_399655915.1">
    <property type="nucleotide sequence ID" value="NZ_JBITYG010000011.1"/>
</dbReference>